<dbReference type="InterPro" id="IPR013087">
    <property type="entry name" value="Znf_C2H2_type"/>
</dbReference>
<keyword evidence="1" id="KW-0863">Zinc-finger</keyword>
<keyword evidence="1" id="KW-0862">Zinc</keyword>
<comment type="caution">
    <text evidence="4">The sequence shown here is derived from an EMBL/GenBank/DDBJ whole genome shotgun (WGS) entry which is preliminary data.</text>
</comment>
<dbReference type="PANTHER" id="PTHR19446">
    <property type="entry name" value="REVERSE TRANSCRIPTASES"/>
    <property type="match status" value="1"/>
</dbReference>
<reference evidence="4 5" key="1">
    <citation type="journal article" date="2019" name="Sci. Rep.">
        <title>Orb-weaving spider Araneus ventricosus genome elucidates the spidroin gene catalogue.</title>
        <authorList>
            <person name="Kono N."/>
            <person name="Nakamura H."/>
            <person name="Ohtoshi R."/>
            <person name="Moran D.A.P."/>
            <person name="Shinohara A."/>
            <person name="Yoshida Y."/>
            <person name="Fujiwara M."/>
            <person name="Mori M."/>
            <person name="Tomita M."/>
            <person name="Arakawa K."/>
        </authorList>
    </citation>
    <scope>NUCLEOTIDE SEQUENCE [LARGE SCALE GENOMIC DNA]</scope>
</reference>
<evidence type="ECO:0000313" key="4">
    <source>
        <dbReference type="EMBL" id="GBO33765.1"/>
    </source>
</evidence>
<accession>A0A4Y2W8L3</accession>
<organism evidence="4 5">
    <name type="scientific">Araneus ventricosus</name>
    <name type="common">Orbweaver spider</name>
    <name type="synonym">Epeira ventricosa</name>
    <dbReference type="NCBI Taxonomy" id="182803"/>
    <lineage>
        <taxon>Eukaryota</taxon>
        <taxon>Metazoa</taxon>
        <taxon>Ecdysozoa</taxon>
        <taxon>Arthropoda</taxon>
        <taxon>Chelicerata</taxon>
        <taxon>Arachnida</taxon>
        <taxon>Araneae</taxon>
        <taxon>Araneomorphae</taxon>
        <taxon>Entelegynae</taxon>
        <taxon>Araneoidea</taxon>
        <taxon>Araneidae</taxon>
        <taxon>Araneus</taxon>
    </lineage>
</organism>
<keyword evidence="1" id="KW-0479">Metal-binding</keyword>
<dbReference type="PROSITE" id="PS50157">
    <property type="entry name" value="ZINC_FINGER_C2H2_2"/>
    <property type="match status" value="1"/>
</dbReference>
<dbReference type="GO" id="GO:0008270">
    <property type="term" value="F:zinc ion binding"/>
    <property type="evidence" value="ECO:0007669"/>
    <property type="project" value="UniProtKB-KW"/>
</dbReference>
<feature type="region of interest" description="Disordered" evidence="2">
    <location>
        <begin position="844"/>
        <end position="892"/>
    </location>
</feature>
<keyword evidence="5" id="KW-1185">Reference proteome</keyword>
<feature type="region of interest" description="Disordered" evidence="2">
    <location>
        <begin position="255"/>
        <end position="282"/>
    </location>
</feature>
<dbReference type="Gene3D" id="3.30.160.60">
    <property type="entry name" value="Classic Zinc Finger"/>
    <property type="match status" value="1"/>
</dbReference>
<feature type="region of interest" description="Disordered" evidence="2">
    <location>
        <begin position="955"/>
        <end position="985"/>
    </location>
</feature>
<gene>
    <name evidence="4" type="ORF">AVEN_148523_1</name>
</gene>
<feature type="compositionally biased region" description="Low complexity" evidence="2">
    <location>
        <begin position="670"/>
        <end position="686"/>
    </location>
</feature>
<dbReference type="OrthoDB" id="6703544at2759"/>
<feature type="region of interest" description="Disordered" evidence="2">
    <location>
        <begin position="462"/>
        <end position="606"/>
    </location>
</feature>
<feature type="compositionally biased region" description="Basic residues" evidence="2">
    <location>
        <begin position="859"/>
        <end position="874"/>
    </location>
</feature>
<feature type="compositionally biased region" description="Polar residues" evidence="2">
    <location>
        <begin position="697"/>
        <end position="724"/>
    </location>
</feature>
<name>A0A4Y2W8L3_ARAVE</name>
<feature type="region of interest" description="Disordered" evidence="2">
    <location>
        <begin position="1"/>
        <end position="28"/>
    </location>
</feature>
<evidence type="ECO:0000256" key="2">
    <source>
        <dbReference type="SAM" id="MobiDB-lite"/>
    </source>
</evidence>
<sequence>MDAKQDFIPTLEFSQTTPPKDSPVGNRTRNKLALKGANLVDVVFQSKAAPKQSQSSDEVLKKSLEQLKALQACEPDKVVGQHTAKLQAALEKKIGLPPSSNQSGVVSSPLATYCNSTPLKIKIPTPVTETPDDDKPTFAKLKTQETSATPPAAVSPVPASPPVSCAATDSLPCTPAQPPATLPAPAASPTIVFQSSSRVPATVEPAERSKGVCPSPSPVPPPGFHTRLPPVCLKPAAPTTKKACLPLLSQNTETVKNPANTDSMRKPAIPARSSDRKPTGSMPLLAGVKIPLVPVPKSCPEPKAIEVRLVSNTVSEPTNANVGKTPPASAADAFIPSWMSDPALREFASSLGPEVARTLMPGPPNFKPAFVQKTFSDVATSALTSGYHVKCGDCQRPFSSDAALAQHVADTHSKGPSNPMVILRAPPRAKLLPCDKCARKFYSGKTLRSHLCKPPEPVQYTSVVNSKRKSPPPDVPKAQRRKFILEKDGWKTVPMRKSPPPTPKVEPKMEVSRPTPSVRPNDSLPKLQSVIIKPAPKSAKKDEVPVRPTNDSKPVAGQTPTDRGKTAKTKMISPTTGSSQQPSTSIVPPSTELATKPPNRQPTAIITDGSLRCPFCERQLPNRKALRVHLIQVHKLQEKRRERHASPTPELNRDPAPPTANSENSEPVADDASPPTSPAAPASRPTMVVDPSGRVIPQSNDSQRSEVSASISMTNDPQDTNDSFPVSDVCPNDNCRKGSDLHILFPINEKLVCTEEGCPTPFKTNDWHSTKNSLARHLRTKHRILIKRSVFWCFICQTRIYRHPAEHACLQGCIVATDQSSNMFRCDICSFDCPTQLGLNNHQKMHRRKHAEESMPKRNIPRPKKRRRNNKRQRPQSPEVNPSGDEGAIDDPSISLAAPVIQNTLPPTPPAEREDRSLLAHILSELNSLCVDDPSEDNFLSFCILVEQAVQEAQRHHFERDDETRPAQPRERVNRPDPDPKDPAFIQRLYTRNPKRAVRMITGNDGARCNLETETLFDYFSGAWGPTTSDASFYVETQETRTGVLDREFSVAEVIKKLRNAENSAAGPDRLTYHHWRTVDPSGKTLAKIFNLCLLFRRIPPSWKETKTILIPKKNVDLALPANWRPIALSNTIYKLFTKCITGRLTSWCERYHAISKNQKGFMPHDGVLEHNFTLQERFNDARDNKSWGETGLPTEYLQPGGRSTLASTLQDNCPSTVLVFADDLALPPANSPQELQANLDWLTTTWPGLSLRLEPPGNRLPHGGSVPAEQGETSFFTPVVLQLTCAYRIDRHRFLGKQWGFSVPFPDAMLLETMSSKQQLIESAYRGNHGVHCIKFYFASLLLPAMRMGTVWKVGSVRSTDKSGLHQEHPLSAGDYNESAFMVQVPLMLGQWLAAEEYGFKRSSTQHSSS</sequence>
<feature type="compositionally biased region" description="Low complexity" evidence="2">
    <location>
        <begin position="573"/>
        <end position="585"/>
    </location>
</feature>
<dbReference type="SMART" id="SM00355">
    <property type="entry name" value="ZnF_C2H2"/>
    <property type="match status" value="5"/>
</dbReference>
<dbReference type="EMBL" id="BGPR01057447">
    <property type="protein sequence ID" value="GBO33765.1"/>
    <property type="molecule type" value="Genomic_DNA"/>
</dbReference>
<evidence type="ECO:0000313" key="5">
    <source>
        <dbReference type="Proteomes" id="UP000499080"/>
    </source>
</evidence>
<feature type="region of interest" description="Disordered" evidence="2">
    <location>
        <begin position="635"/>
        <end position="724"/>
    </location>
</feature>
<dbReference type="PROSITE" id="PS00028">
    <property type="entry name" value="ZINC_FINGER_C2H2_1"/>
    <property type="match status" value="4"/>
</dbReference>
<evidence type="ECO:0000256" key="1">
    <source>
        <dbReference type="PROSITE-ProRule" id="PRU00042"/>
    </source>
</evidence>
<protein>
    <recommendedName>
        <fullName evidence="3">C2H2-type domain-containing protein</fullName>
    </recommendedName>
</protein>
<feature type="domain" description="C2H2-type" evidence="3">
    <location>
        <begin position="389"/>
        <end position="417"/>
    </location>
</feature>
<evidence type="ECO:0000259" key="3">
    <source>
        <dbReference type="PROSITE" id="PS50157"/>
    </source>
</evidence>
<feature type="compositionally biased region" description="Basic and acidic residues" evidence="2">
    <location>
        <begin position="955"/>
        <end position="982"/>
    </location>
</feature>
<proteinExistence type="predicted"/>
<dbReference type="Proteomes" id="UP000499080">
    <property type="component" value="Unassembled WGS sequence"/>
</dbReference>